<dbReference type="Proteomes" id="UP001140560">
    <property type="component" value="Unassembled WGS sequence"/>
</dbReference>
<reference evidence="2" key="1">
    <citation type="submission" date="2022-10" db="EMBL/GenBank/DDBJ databases">
        <title>Tapping the CABI collections for fungal endophytes: first genome assemblies for Collariella, Neodidymelliopsis, Ascochyta clinopodiicola, Didymella pomorum, Didymosphaeria variabile, Neocosmospora piperis and Neocucurbitaria cava.</title>
        <authorList>
            <person name="Hill R."/>
        </authorList>
    </citation>
    <scope>NUCLEOTIDE SEQUENCE</scope>
    <source>
        <strain evidence="2">IMI 356814</strain>
    </source>
</reference>
<gene>
    <name evidence="2" type="ORF">N0V83_003205</name>
</gene>
<dbReference type="AlphaFoldDB" id="A0A9W9CNA3"/>
<evidence type="ECO:0000313" key="3">
    <source>
        <dbReference type="Proteomes" id="UP001140560"/>
    </source>
</evidence>
<evidence type="ECO:0000313" key="2">
    <source>
        <dbReference type="EMBL" id="KAJ4372914.1"/>
    </source>
</evidence>
<feature type="chain" id="PRO_5040956932" evidence="1">
    <location>
        <begin position="19"/>
        <end position="332"/>
    </location>
</feature>
<keyword evidence="3" id="KW-1185">Reference proteome</keyword>
<organism evidence="2 3">
    <name type="scientific">Neocucurbitaria cava</name>
    <dbReference type="NCBI Taxonomy" id="798079"/>
    <lineage>
        <taxon>Eukaryota</taxon>
        <taxon>Fungi</taxon>
        <taxon>Dikarya</taxon>
        <taxon>Ascomycota</taxon>
        <taxon>Pezizomycotina</taxon>
        <taxon>Dothideomycetes</taxon>
        <taxon>Pleosporomycetidae</taxon>
        <taxon>Pleosporales</taxon>
        <taxon>Pleosporineae</taxon>
        <taxon>Cucurbitariaceae</taxon>
        <taxon>Neocucurbitaria</taxon>
    </lineage>
</organism>
<feature type="signal peptide" evidence="1">
    <location>
        <begin position="1"/>
        <end position="18"/>
    </location>
</feature>
<dbReference type="EMBL" id="JAPEUY010000005">
    <property type="protein sequence ID" value="KAJ4372914.1"/>
    <property type="molecule type" value="Genomic_DNA"/>
</dbReference>
<dbReference type="OrthoDB" id="5337308at2759"/>
<protein>
    <submittedName>
        <fullName evidence="2">Uncharacterized protein</fullName>
    </submittedName>
</protein>
<comment type="caution">
    <text evidence="2">The sequence shown here is derived from an EMBL/GenBank/DDBJ whole genome shotgun (WGS) entry which is preliminary data.</text>
</comment>
<keyword evidence="1" id="KW-0732">Signal</keyword>
<proteinExistence type="predicted"/>
<accession>A0A9W9CNA3</accession>
<name>A0A9W9CNA3_9PLEO</name>
<sequence>MQLSFSIIAAAIVRTVASGLIYTQSSIDDAVDHTPIVRDLNSNAILNSPRPAQGFDDDDQASAIDWATYTNKGGAFMCGLLATDQSAGQLLRDARTPPSAASLWRGDLKQELSTWYWHVNGRPTYNCKLDDYWYIASVATEAYYEFGINTKGGAIFNFYLESPKFAASSLWYNSRKDADPGDLPQLRALSDILWGYWNRDNPNIKNIRYFFMIGIANPTTNQLIASILHNAGRELSEWPGASFATATDEGHALLGSPNGAAFAYFLMQHKAELGYKIITKVTVFQPDTDDPVDIVDPSLVFHVEEAPEPPAEGAVGTTRDSGAKHIMDQQIG</sequence>
<evidence type="ECO:0000256" key="1">
    <source>
        <dbReference type="SAM" id="SignalP"/>
    </source>
</evidence>